<evidence type="ECO:0000256" key="2">
    <source>
        <dbReference type="SAM" id="SignalP"/>
    </source>
</evidence>
<protein>
    <submittedName>
        <fullName evidence="3">Uncharacterized protein</fullName>
    </submittedName>
</protein>
<feature type="chain" id="PRO_5040113315" evidence="2">
    <location>
        <begin position="17"/>
        <end position="102"/>
    </location>
</feature>
<evidence type="ECO:0000256" key="1">
    <source>
        <dbReference type="SAM" id="MobiDB-lite"/>
    </source>
</evidence>
<keyword evidence="4" id="KW-1185">Reference proteome</keyword>
<feature type="signal peptide" evidence="2">
    <location>
        <begin position="1"/>
        <end position="16"/>
    </location>
</feature>
<gene>
    <name evidence="3" type="ORF">E8E12_010243</name>
</gene>
<evidence type="ECO:0000313" key="4">
    <source>
        <dbReference type="Proteomes" id="UP000758155"/>
    </source>
</evidence>
<accession>A0A9P4WY50</accession>
<dbReference type="EMBL" id="SWKV01000008">
    <property type="protein sequence ID" value="KAF3044750.1"/>
    <property type="molecule type" value="Genomic_DNA"/>
</dbReference>
<comment type="caution">
    <text evidence="3">The sequence shown here is derived from an EMBL/GenBank/DDBJ whole genome shotgun (WGS) entry which is preliminary data.</text>
</comment>
<organism evidence="3 4">
    <name type="scientific">Didymella heteroderae</name>
    <dbReference type="NCBI Taxonomy" id="1769908"/>
    <lineage>
        <taxon>Eukaryota</taxon>
        <taxon>Fungi</taxon>
        <taxon>Dikarya</taxon>
        <taxon>Ascomycota</taxon>
        <taxon>Pezizomycotina</taxon>
        <taxon>Dothideomycetes</taxon>
        <taxon>Pleosporomycetidae</taxon>
        <taxon>Pleosporales</taxon>
        <taxon>Pleosporineae</taxon>
        <taxon>Didymellaceae</taxon>
        <taxon>Didymella</taxon>
    </lineage>
</organism>
<sequence>MQFSTVILALAATASAQYAVTNGTSSAVAAASSAVAPYPSSASSAAAVPPYPSASGTVSIRPSGTGAIKPTSSSTAPFEGAGNQLTGSALGLIVAGGVALML</sequence>
<name>A0A9P4WY50_9PLEO</name>
<evidence type="ECO:0000313" key="3">
    <source>
        <dbReference type="EMBL" id="KAF3044750.1"/>
    </source>
</evidence>
<feature type="region of interest" description="Disordered" evidence="1">
    <location>
        <begin position="40"/>
        <end position="84"/>
    </location>
</feature>
<keyword evidence="2" id="KW-0732">Signal</keyword>
<proteinExistence type="predicted"/>
<dbReference type="Proteomes" id="UP000758155">
    <property type="component" value="Unassembled WGS sequence"/>
</dbReference>
<dbReference type="OrthoDB" id="3794310at2759"/>
<reference evidence="3" key="1">
    <citation type="submission" date="2019-04" db="EMBL/GenBank/DDBJ databases">
        <title>Sequencing of skin fungus with MAO and IRED activity.</title>
        <authorList>
            <person name="Marsaioli A.J."/>
            <person name="Bonatto J.M.C."/>
            <person name="Reis Junior O."/>
        </authorList>
    </citation>
    <scope>NUCLEOTIDE SEQUENCE</scope>
    <source>
        <strain evidence="3">28M1</strain>
    </source>
</reference>
<dbReference type="AlphaFoldDB" id="A0A9P4WY50"/>